<gene>
    <name evidence="1" type="ORF">HDIA_0717</name>
</gene>
<dbReference type="AlphaFoldDB" id="A0A2C9D285"/>
<accession>A0A2C9D285</accession>
<organism evidence="1 2">
    <name type="scientific">Hartmannibacter diazotrophicus</name>
    <dbReference type="NCBI Taxonomy" id="1482074"/>
    <lineage>
        <taxon>Bacteria</taxon>
        <taxon>Pseudomonadati</taxon>
        <taxon>Pseudomonadota</taxon>
        <taxon>Alphaproteobacteria</taxon>
        <taxon>Hyphomicrobiales</taxon>
        <taxon>Pleomorphomonadaceae</taxon>
        <taxon>Hartmannibacter</taxon>
    </lineage>
</organism>
<sequence>MIALRRLKLIKWPIGTDRAWITPKGMEALLQYADPFN</sequence>
<dbReference type="Proteomes" id="UP000223606">
    <property type="component" value="Chromosome 1"/>
</dbReference>
<dbReference type="EMBL" id="LT960614">
    <property type="protein sequence ID" value="SON54258.1"/>
    <property type="molecule type" value="Genomic_DNA"/>
</dbReference>
<dbReference type="KEGG" id="hdi:HDIA_0717"/>
<name>A0A2C9D285_9HYPH</name>
<evidence type="ECO:0000313" key="2">
    <source>
        <dbReference type="Proteomes" id="UP000223606"/>
    </source>
</evidence>
<proteinExistence type="predicted"/>
<protein>
    <submittedName>
        <fullName evidence="1">Uncharacterized protein</fullName>
    </submittedName>
</protein>
<reference evidence="2" key="1">
    <citation type="submission" date="2017-09" db="EMBL/GenBank/DDBJ databases">
        <title>Genome sequence of Nannocystis excedens DSM 71.</title>
        <authorList>
            <person name="Blom J."/>
        </authorList>
    </citation>
    <scope>NUCLEOTIDE SEQUENCE [LARGE SCALE GENOMIC DNA]</scope>
    <source>
        <strain evidence="2">type strain: E19</strain>
    </source>
</reference>
<evidence type="ECO:0000313" key="1">
    <source>
        <dbReference type="EMBL" id="SON54258.1"/>
    </source>
</evidence>
<keyword evidence="2" id="KW-1185">Reference proteome</keyword>